<dbReference type="Proteomes" id="UP000325797">
    <property type="component" value="Chromosome"/>
</dbReference>
<evidence type="ECO:0000256" key="2">
    <source>
        <dbReference type="RuleBase" id="RU364000"/>
    </source>
</evidence>
<dbReference type="PANTHER" id="PTHR44154:SF1">
    <property type="entry name" value="QUINONE OXIDOREDUCTASE"/>
    <property type="match status" value="1"/>
</dbReference>
<evidence type="ECO:0000256" key="1">
    <source>
        <dbReference type="ARBA" id="ARBA00022857"/>
    </source>
</evidence>
<evidence type="ECO:0000313" key="5">
    <source>
        <dbReference type="Proteomes" id="UP000325797"/>
    </source>
</evidence>
<reference evidence="4 5" key="1">
    <citation type="submission" date="2019-08" db="EMBL/GenBank/DDBJ databases">
        <title>Hyperibacter terrae gen. nov., sp. nov. and Hyperibacter viscosus sp. nov., two new members in the family Rhodospirillaceae isolated from the rhizosphere of Hypericum perforatum.</title>
        <authorList>
            <person name="Noviana Z."/>
        </authorList>
    </citation>
    <scope>NUCLEOTIDE SEQUENCE [LARGE SCALE GENOMIC DNA]</scope>
    <source>
        <strain evidence="4 5">R5959</strain>
    </source>
</reference>
<keyword evidence="5" id="KW-1185">Reference proteome</keyword>
<dbReference type="KEGG" id="hadh:FRZ61_19050"/>
<keyword evidence="2" id="KW-0862">Zinc</keyword>
<keyword evidence="2" id="KW-0479">Metal-binding</keyword>
<dbReference type="InterPro" id="IPR011032">
    <property type="entry name" value="GroES-like_sf"/>
</dbReference>
<dbReference type="EMBL" id="CP042582">
    <property type="protein sequence ID" value="QEX21976.1"/>
    <property type="molecule type" value="Genomic_DNA"/>
</dbReference>
<name>A0A5J6N4Z6_9PROT</name>
<dbReference type="InterPro" id="IPR014182">
    <property type="entry name" value="ADH_Zn_typ-1"/>
</dbReference>
<gene>
    <name evidence="4" type="ORF">FRZ61_19050</name>
</gene>
<protein>
    <recommendedName>
        <fullName evidence="2">Zinc-type alcohol dehydrogenase-like protein</fullName>
    </recommendedName>
</protein>
<dbReference type="PANTHER" id="PTHR44154">
    <property type="entry name" value="QUINONE OXIDOREDUCTASE"/>
    <property type="match status" value="1"/>
</dbReference>
<dbReference type="InterPro" id="IPR020843">
    <property type="entry name" value="ER"/>
</dbReference>
<dbReference type="GO" id="GO:0016491">
    <property type="term" value="F:oxidoreductase activity"/>
    <property type="evidence" value="ECO:0007669"/>
    <property type="project" value="UniProtKB-KW"/>
</dbReference>
<organism evidence="4 5">
    <name type="scientific">Hypericibacter adhaerens</name>
    <dbReference type="NCBI Taxonomy" id="2602016"/>
    <lineage>
        <taxon>Bacteria</taxon>
        <taxon>Pseudomonadati</taxon>
        <taxon>Pseudomonadota</taxon>
        <taxon>Alphaproteobacteria</taxon>
        <taxon>Rhodospirillales</taxon>
        <taxon>Dongiaceae</taxon>
        <taxon>Hypericibacter</taxon>
    </lineage>
</organism>
<dbReference type="CDD" id="cd08252">
    <property type="entry name" value="AL_MDR"/>
    <property type="match status" value="1"/>
</dbReference>
<dbReference type="Gene3D" id="3.90.180.10">
    <property type="entry name" value="Medium-chain alcohol dehydrogenases, catalytic domain"/>
    <property type="match status" value="1"/>
</dbReference>
<dbReference type="GO" id="GO:0008270">
    <property type="term" value="F:zinc ion binding"/>
    <property type="evidence" value="ECO:0007669"/>
    <property type="project" value="InterPro"/>
</dbReference>
<evidence type="ECO:0000259" key="3">
    <source>
        <dbReference type="SMART" id="SM00829"/>
    </source>
</evidence>
<dbReference type="NCBIfam" id="TIGR02817">
    <property type="entry name" value="adh_fam_1"/>
    <property type="match status" value="1"/>
</dbReference>
<dbReference type="InterPro" id="IPR013154">
    <property type="entry name" value="ADH-like_N"/>
</dbReference>
<dbReference type="SUPFAM" id="SSF50129">
    <property type="entry name" value="GroES-like"/>
    <property type="match status" value="1"/>
</dbReference>
<dbReference type="SMART" id="SM00829">
    <property type="entry name" value="PKS_ER"/>
    <property type="match status" value="1"/>
</dbReference>
<dbReference type="Gene3D" id="3.40.50.720">
    <property type="entry name" value="NAD(P)-binding Rossmann-like Domain"/>
    <property type="match status" value="1"/>
</dbReference>
<dbReference type="InterPro" id="IPR036291">
    <property type="entry name" value="NAD(P)-bd_dom_sf"/>
</dbReference>
<accession>A0A5J6N4Z6</accession>
<feature type="domain" description="Enoyl reductase (ER)" evidence="3">
    <location>
        <begin position="3"/>
        <end position="317"/>
    </location>
</feature>
<comment type="similarity">
    <text evidence="2">Belongs to the zinc-containing alcohol dehydrogenase family. Quinone oxidoreductase subfamily.</text>
</comment>
<dbReference type="Pfam" id="PF08240">
    <property type="entry name" value="ADH_N"/>
    <property type="match status" value="1"/>
</dbReference>
<dbReference type="Pfam" id="PF13602">
    <property type="entry name" value="ADH_zinc_N_2"/>
    <property type="match status" value="1"/>
</dbReference>
<dbReference type="InterPro" id="IPR051603">
    <property type="entry name" value="Zinc-ADH_QOR/CCCR"/>
</dbReference>
<evidence type="ECO:0000313" key="4">
    <source>
        <dbReference type="EMBL" id="QEX21976.1"/>
    </source>
</evidence>
<dbReference type="AlphaFoldDB" id="A0A5J6N4Z6"/>
<proteinExistence type="inferred from homology"/>
<keyword evidence="1" id="KW-0521">NADP</keyword>
<dbReference type="SUPFAM" id="SSF51735">
    <property type="entry name" value="NAD(P)-binding Rossmann-fold domains"/>
    <property type="match status" value="1"/>
</dbReference>
<keyword evidence="2" id="KW-0560">Oxidoreductase</keyword>
<sequence>MVDLELTAPLPGDRDLLVRIMAVSVNPVDVKQRAHAAPPPGVARILGFDAAGIVEAVGAKVTLFRPGEAVFYAGSIARPGTNAEFHLVDERIVGHKPKTLSFAEAAALPLTSITAWELLFDRLGVRPGKQPDAGTLLIMGGAGGVGSMLIQLARRLTGLTVIATASRPETAAWCAALGAHHVIDHQKPLVNELARIGQPQVDLVASLTNTEQHFPALVEILKPQGRLGVIDDPAALDINPLKRKSVSVHWELMFTRSLFETEDMIAQHRLLDEVADLVDAGVIRSTLSQNLGRIDAENLKKAHALVESGKARGKIVLERF</sequence>